<protein>
    <submittedName>
        <fullName evidence="1">Uncharacterized protein</fullName>
    </submittedName>
</protein>
<accession>A0A0R0M308</accession>
<comment type="caution">
    <text evidence="1">The sequence shown here is derived from an EMBL/GenBank/DDBJ whole genome shotgun (WGS) entry which is preliminary data.</text>
</comment>
<evidence type="ECO:0000313" key="1">
    <source>
        <dbReference type="EMBL" id="KRH92763.1"/>
    </source>
</evidence>
<reference evidence="1 2" key="1">
    <citation type="submission" date="2015-07" db="EMBL/GenBank/DDBJ databases">
        <title>The genome of Pseudoloma neurophilia, a relevant intracellular parasite of the zebrafish.</title>
        <authorList>
            <person name="Ndikumana S."/>
            <person name="Pelin A."/>
            <person name="Sanders J."/>
            <person name="Corradi N."/>
        </authorList>
    </citation>
    <scope>NUCLEOTIDE SEQUENCE [LARGE SCALE GENOMIC DNA]</scope>
    <source>
        <strain evidence="1 2">MK1</strain>
    </source>
</reference>
<name>A0A0R0M308_9MICR</name>
<evidence type="ECO:0000313" key="2">
    <source>
        <dbReference type="Proteomes" id="UP000051530"/>
    </source>
</evidence>
<feature type="non-terminal residue" evidence="1">
    <location>
        <position position="1"/>
    </location>
</feature>
<keyword evidence="2" id="KW-1185">Reference proteome</keyword>
<sequence>LFLSRRVRFEWIICCTRNRSGTRATTTVPGLRSNNINLCAIISKHGILRYKLERTAYDTTIFSTFLNEVFEKFDDLNIRNARLIMDNDHCIKLLKLLKILEIEAID</sequence>
<dbReference type="OrthoDB" id="2266637at2759"/>
<dbReference type="EMBL" id="LGUB01000697">
    <property type="protein sequence ID" value="KRH92763.1"/>
    <property type="molecule type" value="Genomic_DNA"/>
</dbReference>
<proteinExistence type="predicted"/>
<dbReference type="VEuPathDB" id="MicrosporidiaDB:M153_2935000714"/>
<dbReference type="AlphaFoldDB" id="A0A0R0M308"/>
<dbReference type="Proteomes" id="UP000051530">
    <property type="component" value="Unassembled WGS sequence"/>
</dbReference>
<gene>
    <name evidence="1" type="ORF">M153_2935000714</name>
</gene>
<organism evidence="1 2">
    <name type="scientific">Pseudoloma neurophilia</name>
    <dbReference type="NCBI Taxonomy" id="146866"/>
    <lineage>
        <taxon>Eukaryota</taxon>
        <taxon>Fungi</taxon>
        <taxon>Fungi incertae sedis</taxon>
        <taxon>Microsporidia</taxon>
        <taxon>Pseudoloma</taxon>
    </lineage>
</organism>